<accession>A0ACB8E1P9</accession>
<organism evidence="1 2">
    <name type="scientific">Dermacentor silvarum</name>
    <name type="common">Tick</name>
    <dbReference type="NCBI Taxonomy" id="543639"/>
    <lineage>
        <taxon>Eukaryota</taxon>
        <taxon>Metazoa</taxon>
        <taxon>Ecdysozoa</taxon>
        <taxon>Arthropoda</taxon>
        <taxon>Chelicerata</taxon>
        <taxon>Arachnida</taxon>
        <taxon>Acari</taxon>
        <taxon>Parasitiformes</taxon>
        <taxon>Ixodida</taxon>
        <taxon>Ixodoidea</taxon>
        <taxon>Ixodidae</taxon>
        <taxon>Rhipicephalinae</taxon>
        <taxon>Dermacentor</taxon>
    </lineage>
</organism>
<sequence length="124" mass="13541">MHSELQLEISPESGRCLTACKKPDVPAHVLCSLLTPRQAPTNIFSTFGRPGMKPKIFISPVAKPYLTEIALTAQLPIQPNMPTDWLVKIGSRIMNHLTATQDPAAFGAPSEDYPNTPAFAQQKT</sequence>
<gene>
    <name evidence="1" type="ORF">HPB49_016692</name>
</gene>
<dbReference type="Proteomes" id="UP000821865">
    <property type="component" value="Chromosome 1"/>
</dbReference>
<evidence type="ECO:0000313" key="1">
    <source>
        <dbReference type="EMBL" id="KAH7980499.1"/>
    </source>
</evidence>
<evidence type="ECO:0000313" key="2">
    <source>
        <dbReference type="Proteomes" id="UP000821865"/>
    </source>
</evidence>
<name>A0ACB8E1P9_DERSI</name>
<comment type="caution">
    <text evidence="1">The sequence shown here is derived from an EMBL/GenBank/DDBJ whole genome shotgun (WGS) entry which is preliminary data.</text>
</comment>
<dbReference type="EMBL" id="CM023470">
    <property type="protein sequence ID" value="KAH7980499.1"/>
    <property type="molecule type" value="Genomic_DNA"/>
</dbReference>
<proteinExistence type="predicted"/>
<keyword evidence="2" id="KW-1185">Reference proteome</keyword>
<reference evidence="1" key="1">
    <citation type="submission" date="2020-05" db="EMBL/GenBank/DDBJ databases">
        <title>Large-scale comparative analyses of tick genomes elucidate their genetic diversity and vector capacities.</title>
        <authorList>
            <person name="Jia N."/>
            <person name="Wang J."/>
            <person name="Shi W."/>
            <person name="Du L."/>
            <person name="Sun Y."/>
            <person name="Zhan W."/>
            <person name="Jiang J."/>
            <person name="Wang Q."/>
            <person name="Zhang B."/>
            <person name="Ji P."/>
            <person name="Sakyi L.B."/>
            <person name="Cui X."/>
            <person name="Yuan T."/>
            <person name="Jiang B."/>
            <person name="Yang W."/>
            <person name="Lam T.T.-Y."/>
            <person name="Chang Q."/>
            <person name="Ding S."/>
            <person name="Wang X."/>
            <person name="Zhu J."/>
            <person name="Ruan X."/>
            <person name="Zhao L."/>
            <person name="Wei J."/>
            <person name="Que T."/>
            <person name="Du C."/>
            <person name="Cheng J."/>
            <person name="Dai P."/>
            <person name="Han X."/>
            <person name="Huang E."/>
            <person name="Gao Y."/>
            <person name="Liu J."/>
            <person name="Shao H."/>
            <person name="Ye R."/>
            <person name="Li L."/>
            <person name="Wei W."/>
            <person name="Wang X."/>
            <person name="Wang C."/>
            <person name="Yang T."/>
            <person name="Huo Q."/>
            <person name="Li W."/>
            <person name="Guo W."/>
            <person name="Chen H."/>
            <person name="Zhou L."/>
            <person name="Ni X."/>
            <person name="Tian J."/>
            <person name="Zhou Y."/>
            <person name="Sheng Y."/>
            <person name="Liu T."/>
            <person name="Pan Y."/>
            <person name="Xia L."/>
            <person name="Li J."/>
            <person name="Zhao F."/>
            <person name="Cao W."/>
        </authorList>
    </citation>
    <scope>NUCLEOTIDE SEQUENCE</scope>
    <source>
        <strain evidence="1">Dsil-2018</strain>
    </source>
</reference>
<protein>
    <submittedName>
        <fullName evidence="1">Uncharacterized protein</fullName>
    </submittedName>
</protein>